<dbReference type="RefSeq" id="WP_089055082.1">
    <property type="nucleotide sequence ID" value="NZ_MUHA01000024.1"/>
</dbReference>
<feature type="domain" description="DUF6036" evidence="1">
    <location>
        <begin position="15"/>
        <end position="145"/>
    </location>
</feature>
<dbReference type="InterPro" id="IPR043519">
    <property type="entry name" value="NT_sf"/>
</dbReference>
<evidence type="ECO:0000313" key="2">
    <source>
        <dbReference type="EMBL" id="OXA97954.1"/>
    </source>
</evidence>
<dbReference type="AlphaFoldDB" id="A0A226HUY1"/>
<sequence length="157" mass="17921">MNEQIIAIWNSFFENKVKYITIGGFAVNIYGYNRSTGDIDIYLEDTIENRINLRKALKSINLGDFETIETMQFIPGWTDFSLNYGLRLDIMTAVKGLEDKTFSSLLNDATIVMIGETPVYFIDYDSLIIAKKASNRPKDLIDIEELGKTNNDIDDLE</sequence>
<proteinExistence type="predicted"/>
<accession>A0A226HUY1</accession>
<evidence type="ECO:0000259" key="1">
    <source>
        <dbReference type="Pfam" id="PF19502"/>
    </source>
</evidence>
<name>A0A226HUY1_9FLAO</name>
<protein>
    <recommendedName>
        <fullName evidence="1">DUF6036 domain-containing protein</fullName>
    </recommendedName>
</protein>
<dbReference type="EMBL" id="MUHA01000024">
    <property type="protein sequence ID" value="OXA97954.1"/>
    <property type="molecule type" value="Genomic_DNA"/>
</dbReference>
<dbReference type="SUPFAM" id="SSF81301">
    <property type="entry name" value="Nucleotidyltransferase"/>
    <property type="match status" value="1"/>
</dbReference>
<organism evidence="2 3">
    <name type="scientific">Flavobacterium oncorhynchi</name>
    <dbReference type="NCBI Taxonomy" id="728056"/>
    <lineage>
        <taxon>Bacteria</taxon>
        <taxon>Pseudomonadati</taxon>
        <taxon>Bacteroidota</taxon>
        <taxon>Flavobacteriia</taxon>
        <taxon>Flavobacteriales</taxon>
        <taxon>Flavobacteriaceae</taxon>
        <taxon>Flavobacterium</taxon>
    </lineage>
</organism>
<gene>
    <name evidence="2" type="ORF">B0A75_14875</name>
</gene>
<comment type="caution">
    <text evidence="2">The sequence shown here is derived from an EMBL/GenBank/DDBJ whole genome shotgun (WGS) entry which is preliminary data.</text>
</comment>
<keyword evidence="3" id="KW-1185">Reference proteome</keyword>
<reference evidence="2 3" key="1">
    <citation type="submission" date="2016-11" db="EMBL/GenBank/DDBJ databases">
        <title>Whole genomes of Flavobacteriaceae.</title>
        <authorList>
            <person name="Stine C."/>
            <person name="Li C."/>
            <person name="Tadesse D."/>
        </authorList>
    </citation>
    <scope>NUCLEOTIDE SEQUENCE [LARGE SCALE GENOMIC DNA]</scope>
    <source>
        <strain evidence="2 3">CCUG 59446</strain>
    </source>
</reference>
<dbReference type="Pfam" id="PF19502">
    <property type="entry name" value="DUF6036"/>
    <property type="match status" value="1"/>
</dbReference>
<dbReference type="Proteomes" id="UP000198336">
    <property type="component" value="Unassembled WGS sequence"/>
</dbReference>
<dbReference type="InterPro" id="IPR045792">
    <property type="entry name" value="DUF6036"/>
</dbReference>
<evidence type="ECO:0000313" key="3">
    <source>
        <dbReference type="Proteomes" id="UP000198336"/>
    </source>
</evidence>
<dbReference type="Gene3D" id="3.30.460.40">
    <property type="match status" value="1"/>
</dbReference>